<name>A0A168NY42_9BACL</name>
<evidence type="ECO:0000313" key="3">
    <source>
        <dbReference type="Proteomes" id="UP000076967"/>
    </source>
</evidence>
<feature type="signal peptide" evidence="1">
    <location>
        <begin position="1"/>
        <end position="19"/>
    </location>
</feature>
<keyword evidence="1" id="KW-0732">Signal</keyword>
<reference evidence="2 3" key="1">
    <citation type="submission" date="2016-03" db="EMBL/GenBank/DDBJ databases">
        <title>Draft genome sequence of Paenibacillus glacialis DSM 22343.</title>
        <authorList>
            <person name="Shin S.-K."/>
            <person name="Yi H."/>
        </authorList>
    </citation>
    <scope>NUCLEOTIDE SEQUENCE [LARGE SCALE GENOMIC DNA]</scope>
    <source>
        <strain evidence="2 3">DSM 22343</strain>
    </source>
</reference>
<dbReference type="OrthoDB" id="2628812at2"/>
<proteinExistence type="predicted"/>
<dbReference type="AlphaFoldDB" id="A0A168NY42"/>
<dbReference type="EMBL" id="LVJH01000002">
    <property type="protein sequence ID" value="OAB46209.1"/>
    <property type="molecule type" value="Genomic_DNA"/>
</dbReference>
<dbReference type="PROSITE" id="PS51257">
    <property type="entry name" value="PROKAR_LIPOPROTEIN"/>
    <property type="match status" value="1"/>
</dbReference>
<sequence length="158" mass="18020">MKKSLVLFMIFVLSVSLIACGKETKDKSLNDNVYKNEKLGFEFKIPERWGGNYQVKEIEKQETIPGETVEFLLSPKNAKDENREGLLSFYIIDKNVYAESEKEEGPSIGEYLGEKGDLVYLVGLPQSNPFEVDSEEGKLFDTMHMSFEDVKEAFTITK</sequence>
<gene>
    <name evidence="2" type="ORF">PGLA_02165</name>
</gene>
<protein>
    <recommendedName>
        <fullName evidence="4">Lipoprotein</fullName>
    </recommendedName>
</protein>
<dbReference type="STRING" id="494026.PGLA_02165"/>
<dbReference type="RefSeq" id="WP_068527977.1">
    <property type="nucleotide sequence ID" value="NZ_LVJH01000002.1"/>
</dbReference>
<evidence type="ECO:0000256" key="1">
    <source>
        <dbReference type="SAM" id="SignalP"/>
    </source>
</evidence>
<dbReference type="Proteomes" id="UP000076967">
    <property type="component" value="Unassembled WGS sequence"/>
</dbReference>
<evidence type="ECO:0000313" key="2">
    <source>
        <dbReference type="EMBL" id="OAB46209.1"/>
    </source>
</evidence>
<keyword evidence="3" id="KW-1185">Reference proteome</keyword>
<feature type="chain" id="PRO_5038937361" description="Lipoprotein" evidence="1">
    <location>
        <begin position="20"/>
        <end position="158"/>
    </location>
</feature>
<accession>A0A168NY42</accession>
<evidence type="ECO:0008006" key="4">
    <source>
        <dbReference type="Google" id="ProtNLM"/>
    </source>
</evidence>
<organism evidence="2 3">
    <name type="scientific">Paenibacillus glacialis</name>
    <dbReference type="NCBI Taxonomy" id="494026"/>
    <lineage>
        <taxon>Bacteria</taxon>
        <taxon>Bacillati</taxon>
        <taxon>Bacillota</taxon>
        <taxon>Bacilli</taxon>
        <taxon>Bacillales</taxon>
        <taxon>Paenibacillaceae</taxon>
        <taxon>Paenibacillus</taxon>
    </lineage>
</organism>
<comment type="caution">
    <text evidence="2">The sequence shown here is derived from an EMBL/GenBank/DDBJ whole genome shotgun (WGS) entry which is preliminary data.</text>
</comment>